<feature type="domain" description="GHMP kinase C-terminal" evidence="11">
    <location>
        <begin position="228"/>
        <end position="303"/>
    </location>
</feature>
<proteinExistence type="inferred from homology"/>
<dbReference type="SUPFAM" id="SSF54211">
    <property type="entry name" value="Ribosomal protein S5 domain 2-like"/>
    <property type="match status" value="1"/>
</dbReference>
<gene>
    <name evidence="9" type="primary">ispE</name>
    <name evidence="12" type="ORF">ACFFFR_06580</name>
</gene>
<evidence type="ECO:0000256" key="6">
    <source>
        <dbReference type="ARBA" id="ARBA00022777"/>
    </source>
</evidence>
<dbReference type="Gene3D" id="3.30.70.890">
    <property type="entry name" value="GHMP kinase, C-terminal domain"/>
    <property type="match status" value="1"/>
</dbReference>
<dbReference type="EC" id="2.7.1.148" evidence="2 9"/>
<dbReference type="Pfam" id="PF00288">
    <property type="entry name" value="GHMP_kinases_N"/>
    <property type="match status" value="1"/>
</dbReference>
<keyword evidence="5 9" id="KW-0547">Nucleotide-binding</keyword>
<dbReference type="Pfam" id="PF08544">
    <property type="entry name" value="GHMP_kinases_C"/>
    <property type="match status" value="1"/>
</dbReference>
<dbReference type="Proteomes" id="UP001589862">
    <property type="component" value="Unassembled WGS sequence"/>
</dbReference>
<reference evidence="12 13" key="1">
    <citation type="submission" date="2024-09" db="EMBL/GenBank/DDBJ databases">
        <authorList>
            <person name="Sun Q."/>
            <person name="Mori K."/>
        </authorList>
    </citation>
    <scope>NUCLEOTIDE SEQUENCE [LARGE SCALE GENOMIC DNA]</scope>
    <source>
        <strain evidence="12 13">NCAIM B.02604</strain>
    </source>
</reference>
<dbReference type="InterPro" id="IPR036554">
    <property type="entry name" value="GHMP_kinase_C_sf"/>
</dbReference>
<evidence type="ECO:0000256" key="3">
    <source>
        <dbReference type="ARBA" id="ARBA00017473"/>
    </source>
</evidence>
<dbReference type="EMBL" id="JBHLUB010000028">
    <property type="protein sequence ID" value="MFC0582048.1"/>
    <property type="molecule type" value="Genomic_DNA"/>
</dbReference>
<accession>A0ABV6PB34</accession>
<comment type="function">
    <text evidence="9">Catalyzes the phosphorylation of the position 2 hydroxy group of 4-diphosphocytidyl-2C-methyl-D-erythritol.</text>
</comment>
<comment type="catalytic activity">
    <reaction evidence="9">
        <text>4-CDP-2-C-methyl-D-erythritol + ATP = 4-CDP-2-C-methyl-D-erythritol 2-phosphate + ADP + H(+)</text>
        <dbReference type="Rhea" id="RHEA:18437"/>
        <dbReference type="ChEBI" id="CHEBI:15378"/>
        <dbReference type="ChEBI" id="CHEBI:30616"/>
        <dbReference type="ChEBI" id="CHEBI:57823"/>
        <dbReference type="ChEBI" id="CHEBI:57919"/>
        <dbReference type="ChEBI" id="CHEBI:456216"/>
        <dbReference type="EC" id="2.7.1.148"/>
    </reaction>
</comment>
<evidence type="ECO:0000256" key="2">
    <source>
        <dbReference type="ARBA" id="ARBA00012052"/>
    </source>
</evidence>
<dbReference type="InterPro" id="IPR014721">
    <property type="entry name" value="Ribsml_uS5_D2-typ_fold_subgr"/>
</dbReference>
<dbReference type="RefSeq" id="WP_377458916.1">
    <property type="nucleotide sequence ID" value="NZ_JBHLUB010000028.1"/>
</dbReference>
<dbReference type="Gene3D" id="3.30.230.10">
    <property type="match status" value="1"/>
</dbReference>
<sequence>MSPERQNAAELFGYATANAPGKINIALHVGAPRADGYHELQTLFLAVNCAEQVRATSVTDGSITAEFSSQSASHIAYQGLPTDESNLAVKAALLLQREFNIDEGAHLTITKNVPIAGGMGGGSADAAAALVACAALWGIQMDRRALAEFAEPLGADVPFAVLGGAALGAGIGHELTPLLTTAQTHWVIVPATGNGLSTPSVYKEFDQLHGYRPGQNDTEPEPISTELLRAFAQGDPRTLAGYLRNDLQPATLALYPELSQTLELGLREGALATMISGSGPTIMMLCDDAEAASALALRLNDEYQLPAWPVTGPAAGATIC</sequence>
<evidence type="ECO:0000256" key="7">
    <source>
        <dbReference type="ARBA" id="ARBA00022840"/>
    </source>
</evidence>
<evidence type="ECO:0000256" key="9">
    <source>
        <dbReference type="HAMAP-Rule" id="MF_00061"/>
    </source>
</evidence>
<dbReference type="InterPro" id="IPR004424">
    <property type="entry name" value="IspE"/>
</dbReference>
<evidence type="ECO:0000313" key="12">
    <source>
        <dbReference type="EMBL" id="MFC0582048.1"/>
    </source>
</evidence>
<dbReference type="PANTHER" id="PTHR43527:SF2">
    <property type="entry name" value="4-DIPHOSPHOCYTIDYL-2-C-METHYL-D-ERYTHRITOL KINASE, CHLOROPLASTIC"/>
    <property type="match status" value="1"/>
</dbReference>
<keyword evidence="9" id="KW-0414">Isoprene biosynthesis</keyword>
<comment type="pathway">
    <text evidence="9">Isoprenoid biosynthesis; isopentenyl diphosphate biosynthesis via DXP pathway; isopentenyl diphosphate from 1-deoxy-D-xylulose 5-phosphate: step 3/6.</text>
</comment>
<feature type="binding site" evidence="9">
    <location>
        <begin position="114"/>
        <end position="124"/>
    </location>
    <ligand>
        <name>ATP</name>
        <dbReference type="ChEBI" id="CHEBI:30616"/>
    </ligand>
</feature>
<feature type="active site" evidence="9">
    <location>
        <position position="22"/>
    </location>
</feature>
<feature type="domain" description="GHMP kinase N-terminal" evidence="10">
    <location>
        <begin position="86"/>
        <end position="164"/>
    </location>
</feature>
<name>A0ABV6PB34_9MICC</name>
<evidence type="ECO:0000256" key="8">
    <source>
        <dbReference type="ARBA" id="ARBA00032554"/>
    </source>
</evidence>
<keyword evidence="7 9" id="KW-0067">ATP-binding</keyword>
<evidence type="ECO:0000259" key="11">
    <source>
        <dbReference type="Pfam" id="PF08544"/>
    </source>
</evidence>
<dbReference type="NCBIfam" id="TIGR00154">
    <property type="entry name" value="ispE"/>
    <property type="match status" value="1"/>
</dbReference>
<evidence type="ECO:0000256" key="4">
    <source>
        <dbReference type="ARBA" id="ARBA00022679"/>
    </source>
</evidence>
<evidence type="ECO:0000259" key="10">
    <source>
        <dbReference type="Pfam" id="PF00288"/>
    </source>
</evidence>
<dbReference type="InterPro" id="IPR020568">
    <property type="entry name" value="Ribosomal_Su5_D2-typ_SF"/>
</dbReference>
<dbReference type="HAMAP" id="MF_00061">
    <property type="entry name" value="IspE"/>
    <property type="match status" value="1"/>
</dbReference>
<evidence type="ECO:0000256" key="1">
    <source>
        <dbReference type="ARBA" id="ARBA00009684"/>
    </source>
</evidence>
<dbReference type="PIRSF" id="PIRSF010376">
    <property type="entry name" value="IspE"/>
    <property type="match status" value="1"/>
</dbReference>
<feature type="active site" evidence="9">
    <location>
        <position position="156"/>
    </location>
</feature>
<dbReference type="GO" id="GO:0050515">
    <property type="term" value="F:4-(cytidine 5'-diphospho)-2-C-methyl-D-erythritol kinase activity"/>
    <property type="evidence" value="ECO:0007669"/>
    <property type="project" value="UniProtKB-EC"/>
</dbReference>
<evidence type="ECO:0000256" key="5">
    <source>
        <dbReference type="ARBA" id="ARBA00022741"/>
    </source>
</evidence>
<dbReference type="SUPFAM" id="SSF55060">
    <property type="entry name" value="GHMP Kinase, C-terminal domain"/>
    <property type="match status" value="1"/>
</dbReference>
<keyword evidence="4 9" id="KW-0808">Transferase</keyword>
<dbReference type="InterPro" id="IPR006204">
    <property type="entry name" value="GHMP_kinase_N_dom"/>
</dbReference>
<dbReference type="InterPro" id="IPR013750">
    <property type="entry name" value="GHMP_kinase_C_dom"/>
</dbReference>
<protein>
    <recommendedName>
        <fullName evidence="3 9">4-diphosphocytidyl-2-C-methyl-D-erythritol kinase</fullName>
        <shortName evidence="9">CMK</shortName>
        <ecNumber evidence="2 9">2.7.1.148</ecNumber>
    </recommendedName>
    <alternativeName>
        <fullName evidence="8 9">4-(cytidine-5'-diphospho)-2-C-methyl-D-erythritol kinase</fullName>
    </alternativeName>
</protein>
<comment type="caution">
    <text evidence="12">The sequence shown here is derived from an EMBL/GenBank/DDBJ whole genome shotgun (WGS) entry which is preliminary data.</text>
</comment>
<dbReference type="NCBIfam" id="NF002870">
    <property type="entry name" value="PRK03188.1"/>
    <property type="match status" value="1"/>
</dbReference>
<dbReference type="PANTHER" id="PTHR43527">
    <property type="entry name" value="4-DIPHOSPHOCYTIDYL-2-C-METHYL-D-ERYTHRITOL KINASE, CHLOROPLASTIC"/>
    <property type="match status" value="1"/>
</dbReference>
<keyword evidence="6 9" id="KW-0418">Kinase</keyword>
<evidence type="ECO:0000313" key="13">
    <source>
        <dbReference type="Proteomes" id="UP001589862"/>
    </source>
</evidence>
<keyword evidence="13" id="KW-1185">Reference proteome</keyword>
<comment type="similarity">
    <text evidence="1 9">Belongs to the GHMP kinase family. IspE subfamily.</text>
</comment>
<organism evidence="12 13">
    <name type="scientific">Micrococcoides hystricis</name>
    <dbReference type="NCBI Taxonomy" id="1572761"/>
    <lineage>
        <taxon>Bacteria</taxon>
        <taxon>Bacillati</taxon>
        <taxon>Actinomycetota</taxon>
        <taxon>Actinomycetes</taxon>
        <taxon>Micrococcales</taxon>
        <taxon>Micrococcaceae</taxon>
        <taxon>Micrococcoides</taxon>
    </lineage>
</organism>